<evidence type="ECO:0000259" key="8">
    <source>
        <dbReference type="Pfam" id="PF00089"/>
    </source>
</evidence>
<dbReference type="InterPro" id="IPR018114">
    <property type="entry name" value="TRYPSIN_HIS"/>
</dbReference>
<organism evidence="9 10">
    <name type="scientific">Sphaeramia orbicularis</name>
    <name type="common">orbiculate cardinalfish</name>
    <dbReference type="NCBI Taxonomy" id="375764"/>
    <lineage>
        <taxon>Eukaryota</taxon>
        <taxon>Metazoa</taxon>
        <taxon>Chordata</taxon>
        <taxon>Craniata</taxon>
        <taxon>Vertebrata</taxon>
        <taxon>Euteleostomi</taxon>
        <taxon>Actinopterygii</taxon>
        <taxon>Neopterygii</taxon>
        <taxon>Teleostei</taxon>
        <taxon>Neoteleostei</taxon>
        <taxon>Acanthomorphata</taxon>
        <taxon>Gobiaria</taxon>
        <taxon>Kurtiformes</taxon>
        <taxon>Apogonoidei</taxon>
        <taxon>Apogonidae</taxon>
        <taxon>Apogoninae</taxon>
        <taxon>Sphaeramia</taxon>
    </lineage>
</organism>
<evidence type="ECO:0000256" key="7">
    <source>
        <dbReference type="SAM" id="SignalP"/>
    </source>
</evidence>
<keyword evidence="3" id="KW-0720">Serine protease</keyword>
<evidence type="ECO:0000313" key="9">
    <source>
        <dbReference type="Ensembl" id="ENSSORP00005055094.1"/>
    </source>
</evidence>
<keyword evidence="1" id="KW-0645">Protease</keyword>
<evidence type="ECO:0000256" key="1">
    <source>
        <dbReference type="ARBA" id="ARBA00022670"/>
    </source>
</evidence>
<proteinExistence type="predicted"/>
<reference evidence="9" key="3">
    <citation type="submission" date="2025-09" db="UniProtKB">
        <authorList>
            <consortium name="Ensembl"/>
        </authorList>
    </citation>
    <scope>IDENTIFICATION</scope>
</reference>
<keyword evidence="2" id="KW-0378">Hydrolase</keyword>
<name>A0A673CP26_9TELE</name>
<protein>
    <recommendedName>
        <fullName evidence="6">trypsin</fullName>
        <ecNumber evidence="6">3.4.21.4</ecNumber>
    </recommendedName>
</protein>
<dbReference type="FunFam" id="2.40.10.10:FF:000166">
    <property type="entry name" value="Trypsin"/>
    <property type="match status" value="1"/>
</dbReference>
<keyword evidence="7" id="KW-0732">Signal</keyword>
<dbReference type="PANTHER" id="PTHR24264">
    <property type="entry name" value="TRYPSIN-RELATED"/>
    <property type="match status" value="1"/>
</dbReference>
<evidence type="ECO:0000256" key="6">
    <source>
        <dbReference type="ARBA" id="ARBA00038868"/>
    </source>
</evidence>
<evidence type="ECO:0000256" key="4">
    <source>
        <dbReference type="ARBA" id="ARBA00023157"/>
    </source>
</evidence>
<keyword evidence="10" id="KW-1185">Reference proteome</keyword>
<dbReference type="GO" id="GO:0006508">
    <property type="term" value="P:proteolysis"/>
    <property type="evidence" value="ECO:0007669"/>
    <property type="project" value="UniProtKB-KW"/>
</dbReference>
<keyword evidence="4" id="KW-1015">Disulfide bond</keyword>
<feature type="chain" id="PRO_5025653456" description="trypsin" evidence="7">
    <location>
        <begin position="22"/>
        <end position="105"/>
    </location>
</feature>
<dbReference type="GO" id="GO:0004252">
    <property type="term" value="F:serine-type endopeptidase activity"/>
    <property type="evidence" value="ECO:0007669"/>
    <property type="project" value="UniProtKB-EC"/>
</dbReference>
<reference evidence="9" key="1">
    <citation type="submission" date="2019-06" db="EMBL/GenBank/DDBJ databases">
        <authorList>
            <consortium name="Wellcome Sanger Institute Data Sharing"/>
        </authorList>
    </citation>
    <scope>NUCLEOTIDE SEQUENCE [LARGE SCALE GENOMIC DNA]</scope>
</reference>
<dbReference type="PANTHER" id="PTHR24264:SF6">
    <property type="entry name" value="TRYPSINOGEN 1A-RELATED"/>
    <property type="match status" value="1"/>
</dbReference>
<comment type="catalytic activity">
    <reaction evidence="5">
        <text>Preferential cleavage: Arg-|-Xaa, Lys-|-Xaa.</text>
        <dbReference type="EC" id="3.4.21.4"/>
    </reaction>
</comment>
<dbReference type="PROSITE" id="PS00134">
    <property type="entry name" value="TRYPSIN_HIS"/>
    <property type="match status" value="1"/>
</dbReference>
<dbReference type="InterPro" id="IPR001254">
    <property type="entry name" value="Trypsin_dom"/>
</dbReference>
<dbReference type="InterPro" id="IPR009003">
    <property type="entry name" value="Peptidase_S1_PA"/>
</dbReference>
<dbReference type="InterPro" id="IPR043504">
    <property type="entry name" value="Peptidase_S1_PA_chymotrypsin"/>
</dbReference>
<feature type="signal peptide" evidence="7">
    <location>
        <begin position="1"/>
        <end position="21"/>
    </location>
</feature>
<evidence type="ECO:0000256" key="5">
    <source>
        <dbReference type="ARBA" id="ARBA00036320"/>
    </source>
</evidence>
<dbReference type="Gene3D" id="2.40.10.10">
    <property type="entry name" value="Trypsin-like serine proteases"/>
    <property type="match status" value="1"/>
</dbReference>
<accession>A0A673CP26</accession>
<dbReference type="Pfam" id="PF00089">
    <property type="entry name" value="Trypsin"/>
    <property type="match status" value="1"/>
</dbReference>
<dbReference type="AlphaFoldDB" id="A0A673CP26"/>
<gene>
    <name evidence="9" type="primary">LOC115435064</name>
</gene>
<dbReference type="GO" id="GO:0005615">
    <property type="term" value="C:extracellular space"/>
    <property type="evidence" value="ECO:0007669"/>
    <property type="project" value="TreeGrafter"/>
</dbReference>
<sequence length="105" mass="11882">MYHHTNMRSVVFLLLLGAVFATEDDKIVGGRECVPHSQPHQVSLNSGYHFCGGSLVNEYWVVSAAHCGMKRNKSTLLLEIMEGYFLLLLHYILQQVSVLFTPLLF</sequence>
<dbReference type="SUPFAM" id="SSF50494">
    <property type="entry name" value="Trypsin-like serine proteases"/>
    <property type="match status" value="1"/>
</dbReference>
<dbReference type="Ensembl" id="ENSSORT00005056371.1">
    <property type="protein sequence ID" value="ENSSORP00005055094.1"/>
    <property type="gene ID" value="ENSSORG00005024595.1"/>
</dbReference>
<feature type="domain" description="Peptidase S1" evidence="8">
    <location>
        <begin position="27"/>
        <end position="70"/>
    </location>
</feature>
<dbReference type="InterPro" id="IPR050127">
    <property type="entry name" value="Serine_Proteases_S1"/>
</dbReference>
<reference evidence="9" key="2">
    <citation type="submission" date="2025-08" db="UniProtKB">
        <authorList>
            <consortium name="Ensembl"/>
        </authorList>
    </citation>
    <scope>IDENTIFICATION</scope>
</reference>
<evidence type="ECO:0000313" key="10">
    <source>
        <dbReference type="Proteomes" id="UP000472271"/>
    </source>
</evidence>
<evidence type="ECO:0000256" key="3">
    <source>
        <dbReference type="ARBA" id="ARBA00022825"/>
    </source>
</evidence>
<dbReference type="Proteomes" id="UP000472271">
    <property type="component" value="Chromosome 16"/>
</dbReference>
<evidence type="ECO:0000256" key="2">
    <source>
        <dbReference type="ARBA" id="ARBA00022801"/>
    </source>
</evidence>
<dbReference type="EC" id="3.4.21.4" evidence="6"/>